<reference evidence="2 3" key="1">
    <citation type="journal article" date="2016" name="Mol. Biol. Evol.">
        <title>Comparative Genomics of Early-Diverging Mushroom-Forming Fungi Provides Insights into the Origins of Lignocellulose Decay Capabilities.</title>
        <authorList>
            <person name="Nagy L.G."/>
            <person name="Riley R."/>
            <person name="Tritt A."/>
            <person name="Adam C."/>
            <person name="Daum C."/>
            <person name="Floudas D."/>
            <person name="Sun H."/>
            <person name="Yadav J.S."/>
            <person name="Pangilinan J."/>
            <person name="Larsson K.H."/>
            <person name="Matsuura K."/>
            <person name="Barry K."/>
            <person name="Labutti K."/>
            <person name="Kuo R."/>
            <person name="Ohm R.A."/>
            <person name="Bhattacharya S.S."/>
            <person name="Shirouzu T."/>
            <person name="Yoshinaga Y."/>
            <person name="Martin F.M."/>
            <person name="Grigoriev I.V."/>
            <person name="Hibbett D.S."/>
        </authorList>
    </citation>
    <scope>NUCLEOTIDE SEQUENCE [LARGE SCALE GENOMIC DNA]</scope>
    <source>
        <strain evidence="2 3">L-15889</strain>
    </source>
</reference>
<organism evidence="2 3">
    <name type="scientific">Daedalea quercina L-15889</name>
    <dbReference type="NCBI Taxonomy" id="1314783"/>
    <lineage>
        <taxon>Eukaryota</taxon>
        <taxon>Fungi</taxon>
        <taxon>Dikarya</taxon>
        <taxon>Basidiomycota</taxon>
        <taxon>Agaricomycotina</taxon>
        <taxon>Agaricomycetes</taxon>
        <taxon>Polyporales</taxon>
        <taxon>Fomitopsis</taxon>
    </lineage>
</organism>
<dbReference type="Proteomes" id="UP000076727">
    <property type="component" value="Unassembled WGS sequence"/>
</dbReference>
<dbReference type="AlphaFoldDB" id="A0A165KJL3"/>
<evidence type="ECO:0000313" key="3">
    <source>
        <dbReference type="Proteomes" id="UP000076727"/>
    </source>
</evidence>
<evidence type="ECO:0000313" key="2">
    <source>
        <dbReference type="EMBL" id="KZT63226.1"/>
    </source>
</evidence>
<protein>
    <submittedName>
        <fullName evidence="2">Uncharacterized protein</fullName>
    </submittedName>
</protein>
<gene>
    <name evidence="2" type="ORF">DAEQUDRAFT_734061</name>
    <name evidence="1" type="ORF">DAEQUDRAFT_734184</name>
</gene>
<accession>A0A165KJL3</accession>
<dbReference type="EMBL" id="KV429246">
    <property type="protein sequence ID" value="KZT63125.1"/>
    <property type="molecule type" value="Genomic_DNA"/>
</dbReference>
<name>A0A165KJL3_9APHY</name>
<keyword evidence="3" id="KW-1185">Reference proteome</keyword>
<proteinExistence type="predicted"/>
<evidence type="ECO:0000313" key="1">
    <source>
        <dbReference type="EMBL" id="KZT63125.1"/>
    </source>
</evidence>
<dbReference type="EMBL" id="KV429212">
    <property type="protein sequence ID" value="KZT63226.1"/>
    <property type="molecule type" value="Genomic_DNA"/>
</dbReference>
<sequence>MSAVCDACASYASKFEGKFMNSHRSRNSPELISSLVFFEKSLFPCPSNLLFNVHHSPLDHGTTCTAHVIRRARASRSSQSSRFCECTRDVYLRLHWSSVASPGKLTGI</sequence>